<accession>A0AA40CM96</accession>
<name>A0AA40CM96_9PEZI</name>
<feature type="compositionally biased region" description="Polar residues" evidence="1">
    <location>
        <begin position="1"/>
        <end position="14"/>
    </location>
</feature>
<dbReference type="AlphaFoldDB" id="A0AA40CM96"/>
<dbReference type="EMBL" id="JAULSV010000005">
    <property type="protein sequence ID" value="KAK0643730.1"/>
    <property type="molecule type" value="Genomic_DNA"/>
</dbReference>
<dbReference type="Proteomes" id="UP001174936">
    <property type="component" value="Unassembled WGS sequence"/>
</dbReference>
<evidence type="ECO:0000313" key="2">
    <source>
        <dbReference type="EMBL" id="KAK0643730.1"/>
    </source>
</evidence>
<proteinExistence type="predicted"/>
<evidence type="ECO:0000313" key="3">
    <source>
        <dbReference type="Proteomes" id="UP001174936"/>
    </source>
</evidence>
<gene>
    <name evidence="2" type="ORF">B0T16DRAFT_459842</name>
</gene>
<reference evidence="2" key="1">
    <citation type="submission" date="2023-06" db="EMBL/GenBank/DDBJ databases">
        <title>Genome-scale phylogeny and comparative genomics of the fungal order Sordariales.</title>
        <authorList>
            <consortium name="Lawrence Berkeley National Laboratory"/>
            <person name="Hensen N."/>
            <person name="Bonometti L."/>
            <person name="Westerberg I."/>
            <person name="Brannstrom I.O."/>
            <person name="Guillou S."/>
            <person name="Cros-Aarteil S."/>
            <person name="Calhoun S."/>
            <person name="Haridas S."/>
            <person name="Kuo A."/>
            <person name="Mondo S."/>
            <person name="Pangilinan J."/>
            <person name="Riley R."/>
            <person name="Labutti K."/>
            <person name="Andreopoulos B."/>
            <person name="Lipzen A."/>
            <person name="Chen C."/>
            <person name="Yanf M."/>
            <person name="Daum C."/>
            <person name="Ng V."/>
            <person name="Clum A."/>
            <person name="Steindorff A."/>
            <person name="Ohm R."/>
            <person name="Martin F."/>
            <person name="Silar P."/>
            <person name="Natvig D."/>
            <person name="Lalanne C."/>
            <person name="Gautier V."/>
            <person name="Ament-Velasquez S.L."/>
            <person name="Kruys A."/>
            <person name="Hutchinson M.I."/>
            <person name="Powell A.J."/>
            <person name="Barry K."/>
            <person name="Miller A.N."/>
            <person name="Grigoriev I.V."/>
            <person name="Debuchy R."/>
            <person name="Gladieux P."/>
            <person name="Thoren M.H."/>
            <person name="Johannesson H."/>
        </authorList>
    </citation>
    <scope>NUCLEOTIDE SEQUENCE</scope>
    <source>
        <strain evidence="2">SMH2532-1</strain>
    </source>
</reference>
<keyword evidence="3" id="KW-1185">Reference proteome</keyword>
<comment type="caution">
    <text evidence="2">The sequence shown here is derived from an EMBL/GenBank/DDBJ whole genome shotgun (WGS) entry which is preliminary data.</text>
</comment>
<evidence type="ECO:0000256" key="1">
    <source>
        <dbReference type="SAM" id="MobiDB-lite"/>
    </source>
</evidence>
<dbReference type="PANTHER" id="PTHR34213">
    <property type="entry name" value="NUCLEAR TRANSPORT FACTOR 2 (NTF2) FAMILY PROTEIN"/>
    <property type="match status" value="1"/>
</dbReference>
<protein>
    <submittedName>
        <fullName evidence="2">Uncharacterized protein</fullName>
    </submittedName>
</protein>
<dbReference type="PANTHER" id="PTHR34213:SF2">
    <property type="entry name" value="NUCLEAR TRANSPORT FACTOR 2 (NTF2) FAMILY PROTEIN"/>
    <property type="match status" value="1"/>
</dbReference>
<sequence length="233" mass="26552">MTTTLAASQGQSTADSDKVNFPESSLPGEHFEIRQTHPTGDYTPNPAKSLPISPARQALMDDIIALYEMKPTIERVKRYMPDCVYNDQFVYANDRYKIAGQWFALPKLFKDAKSHGYQVVTNDRDLIQFRHEEDWHFKLIPKVATINALVSLSLDPATIDSDFIRVKYHKDQANDKDYSNEGLGATFKKWQADNMSKWFMGDDPGVKAFEADKYAAKTEKPRYGTGKKEGMPR</sequence>
<organism evidence="2 3">
    <name type="scientific">Cercophora newfieldiana</name>
    <dbReference type="NCBI Taxonomy" id="92897"/>
    <lineage>
        <taxon>Eukaryota</taxon>
        <taxon>Fungi</taxon>
        <taxon>Dikarya</taxon>
        <taxon>Ascomycota</taxon>
        <taxon>Pezizomycotina</taxon>
        <taxon>Sordariomycetes</taxon>
        <taxon>Sordariomycetidae</taxon>
        <taxon>Sordariales</taxon>
        <taxon>Lasiosphaeriaceae</taxon>
        <taxon>Cercophora</taxon>
    </lineage>
</organism>
<feature type="region of interest" description="Disordered" evidence="1">
    <location>
        <begin position="1"/>
        <end position="26"/>
    </location>
</feature>